<feature type="compositionally biased region" description="Polar residues" evidence="3">
    <location>
        <begin position="34"/>
        <end position="44"/>
    </location>
</feature>
<keyword evidence="4" id="KW-0812">Transmembrane</keyword>
<evidence type="ECO:0000313" key="5">
    <source>
        <dbReference type="EMBL" id="KAB1648156.1"/>
    </source>
</evidence>
<dbReference type="PRINTS" id="PR00922">
    <property type="entry name" value="DADACBPTASE3"/>
</dbReference>
<dbReference type="Proteomes" id="UP000431744">
    <property type="component" value="Unassembled WGS sequence"/>
</dbReference>
<evidence type="ECO:0000313" key="6">
    <source>
        <dbReference type="Proteomes" id="UP000431744"/>
    </source>
</evidence>
<evidence type="ECO:0000256" key="2">
    <source>
        <dbReference type="ARBA" id="ARBA00022801"/>
    </source>
</evidence>
<dbReference type="Gene3D" id="3.40.710.10">
    <property type="entry name" value="DD-peptidase/beta-lactamase superfamily"/>
    <property type="match status" value="2"/>
</dbReference>
<evidence type="ECO:0000256" key="4">
    <source>
        <dbReference type="SAM" id="Phobius"/>
    </source>
</evidence>
<gene>
    <name evidence="5" type="primary">dacB</name>
    <name evidence="5" type="ORF">F8O04_10585</name>
</gene>
<dbReference type="PANTHER" id="PTHR30023">
    <property type="entry name" value="D-ALANYL-D-ALANINE CARBOXYPEPTIDASE"/>
    <property type="match status" value="1"/>
</dbReference>
<dbReference type="Pfam" id="PF02113">
    <property type="entry name" value="Peptidase_S13"/>
    <property type="match status" value="2"/>
</dbReference>
<dbReference type="AlphaFoldDB" id="A0A6H9WNF1"/>
<dbReference type="PANTHER" id="PTHR30023:SF0">
    <property type="entry name" value="PENICILLIN-SENSITIVE CARBOXYPEPTIDASE A"/>
    <property type="match status" value="1"/>
</dbReference>
<keyword evidence="4" id="KW-1133">Transmembrane helix</keyword>
<protein>
    <submittedName>
        <fullName evidence="5">D-alanyl-D-alanine carboxypeptidase/D-alanyl-D-alanine-endopeptidase</fullName>
        <ecNumber evidence="5">3.4.16.4</ecNumber>
    </submittedName>
</protein>
<dbReference type="EMBL" id="WBJY01000002">
    <property type="protein sequence ID" value="KAB1648156.1"/>
    <property type="molecule type" value="Genomic_DNA"/>
</dbReference>
<feature type="region of interest" description="Disordered" evidence="3">
    <location>
        <begin position="23"/>
        <end position="62"/>
    </location>
</feature>
<keyword evidence="5" id="KW-0645">Protease</keyword>
<comment type="caution">
    <text evidence="5">The sequence shown here is derived from an EMBL/GenBank/DDBJ whole genome shotgun (WGS) entry which is preliminary data.</text>
</comment>
<name>A0A6H9WNF1_9MICO</name>
<dbReference type="GO" id="GO:0006508">
    <property type="term" value="P:proteolysis"/>
    <property type="evidence" value="ECO:0007669"/>
    <property type="project" value="InterPro"/>
</dbReference>
<proteinExistence type="inferred from homology"/>
<dbReference type="InterPro" id="IPR000667">
    <property type="entry name" value="Peptidase_S13"/>
</dbReference>
<sequence>MMVTGGGRPGDVAWSARHADVDRSWDHRTVRQGGEQNTGQTRRPVTTRRDGRTNAAAAPPPWTVTDARKRREPRAVPVPLAIVVVLVGVLIAGAAFAGGSAFAASTTVAAGETSAPKAYDSAQLAPERPPGAAPLRTCSLDEITAQPGALEFHGYAIDSQTGEVLFDRRAGSPNPTASTMKLITAAAALTVLGPDYRIPTRVYAGELQGEVIIVGYGDVTLTSLSPGQTSYYNGATAYLSDLANQTLEARGDQAIRAVSYDDSFYDGDEWHQTWNEQDRLDGYMPPISALMVDGGRQGPQSLVSLRTEKPAESAVTHFAERLGLSAADVLGTQRVPEGAPMLAEVWSQPVSELIRYALLDSDNVVAETLARLVAIESGAGNTYNAINPALTQAVENLGLDAAGFTAMDGSGLSRDNRVTARLEVALLQLVGGDEFGLGRILDDLPASGISGTLNTRFDPASSGVPAASIRAKTGWIDEVYGLAGFIDSADGTRITFAYYVAGPVQISNRDVLDSIAAATYRCGGGLADW</sequence>
<evidence type="ECO:0000256" key="3">
    <source>
        <dbReference type="SAM" id="MobiDB-lite"/>
    </source>
</evidence>
<accession>A0A6H9WNF1</accession>
<feature type="transmembrane region" description="Helical" evidence="4">
    <location>
        <begin position="78"/>
        <end position="104"/>
    </location>
</feature>
<keyword evidence="6" id="KW-1185">Reference proteome</keyword>
<dbReference type="SUPFAM" id="SSF56601">
    <property type="entry name" value="beta-lactamase/transpeptidase-like"/>
    <property type="match status" value="1"/>
</dbReference>
<reference evidence="5 6" key="1">
    <citation type="submission" date="2019-09" db="EMBL/GenBank/DDBJ databases">
        <title>Phylogeny of genus Pseudoclavibacter and closely related genus.</title>
        <authorList>
            <person name="Li Y."/>
        </authorList>
    </citation>
    <scope>NUCLEOTIDE SEQUENCE [LARGE SCALE GENOMIC DNA]</scope>
    <source>
        <strain evidence="5 6">EGI 60007</strain>
    </source>
</reference>
<dbReference type="GO" id="GO:0000270">
    <property type="term" value="P:peptidoglycan metabolic process"/>
    <property type="evidence" value="ECO:0007669"/>
    <property type="project" value="TreeGrafter"/>
</dbReference>
<dbReference type="NCBIfam" id="TIGR00666">
    <property type="entry name" value="PBP4"/>
    <property type="match status" value="1"/>
</dbReference>
<dbReference type="EC" id="3.4.16.4" evidence="5"/>
<evidence type="ECO:0000256" key="1">
    <source>
        <dbReference type="ARBA" id="ARBA00006096"/>
    </source>
</evidence>
<keyword evidence="2 5" id="KW-0378">Hydrolase</keyword>
<dbReference type="GO" id="GO:0009002">
    <property type="term" value="F:serine-type D-Ala-D-Ala carboxypeptidase activity"/>
    <property type="evidence" value="ECO:0007669"/>
    <property type="project" value="UniProtKB-EC"/>
</dbReference>
<keyword evidence="4" id="KW-0472">Membrane</keyword>
<dbReference type="OrthoDB" id="56883at2"/>
<dbReference type="InterPro" id="IPR012338">
    <property type="entry name" value="Beta-lactam/transpept-like"/>
</dbReference>
<organism evidence="5 6">
    <name type="scientific">Pseudoclavibacter endophyticus</name>
    <dbReference type="NCBI Taxonomy" id="1778590"/>
    <lineage>
        <taxon>Bacteria</taxon>
        <taxon>Bacillati</taxon>
        <taxon>Actinomycetota</taxon>
        <taxon>Actinomycetes</taxon>
        <taxon>Micrococcales</taxon>
        <taxon>Microbacteriaceae</taxon>
        <taxon>Pseudoclavibacter</taxon>
    </lineage>
</organism>
<comment type="similarity">
    <text evidence="1">Belongs to the peptidase S13 family.</text>
</comment>
<keyword evidence="5" id="KW-0121">Carboxypeptidase</keyword>